<sequence>MIVENGVAAWIDSIAAYPLLAKACKHDQTGASSSDQSTGHDVDHHNDGRHRREGKSRLEGRPALHDLKEQAEDEDQSVEGEVDNSADPYRRGEGPASK</sequence>
<evidence type="ECO:0000256" key="1">
    <source>
        <dbReference type="SAM" id="MobiDB-lite"/>
    </source>
</evidence>
<accession>A0ABQ0ZDD5</accession>
<dbReference type="Proteomes" id="UP000390335">
    <property type="component" value="Unassembled WGS sequence"/>
</dbReference>
<protein>
    <submittedName>
        <fullName evidence="2">Uncharacterized protein</fullName>
    </submittedName>
</protein>
<reference evidence="2 3" key="1">
    <citation type="journal article" date="2020" name="Genome Biol. Evol.">
        <title>Rhizobium dioscoreae sp. nov., a plant growth-promoting bacterium isolated from yam (Dioscorea species).</title>
        <authorList>
            <person name="Ouyabe M."/>
            <person name="Tanaka N."/>
            <person name="Shiwa Y."/>
            <person name="Fujita N."/>
            <person name="Kikuno H."/>
            <person name="Babil P."/>
            <person name="Shiwachi H."/>
        </authorList>
    </citation>
    <scope>NUCLEOTIDE SEQUENCE [LARGE SCALE GENOMIC DNA]</scope>
    <source>
        <strain evidence="2 3">S-93</strain>
    </source>
</reference>
<name>A0ABQ0ZDD5_9HYPH</name>
<keyword evidence="3" id="KW-1185">Reference proteome</keyword>
<evidence type="ECO:0000313" key="2">
    <source>
        <dbReference type="EMBL" id="GES53523.1"/>
    </source>
</evidence>
<proteinExistence type="predicted"/>
<comment type="caution">
    <text evidence="2">The sequence shown here is derived from an EMBL/GenBank/DDBJ whole genome shotgun (WGS) entry which is preliminary data.</text>
</comment>
<organism evidence="2 3">
    <name type="scientific">Rhizobium dioscoreae</name>
    <dbReference type="NCBI Taxonomy" id="2653122"/>
    <lineage>
        <taxon>Bacteria</taxon>
        <taxon>Pseudomonadati</taxon>
        <taxon>Pseudomonadota</taxon>
        <taxon>Alphaproteobacteria</taxon>
        <taxon>Hyphomicrobiales</taxon>
        <taxon>Rhizobiaceae</taxon>
        <taxon>Rhizobium/Agrobacterium group</taxon>
        <taxon>Rhizobium</taxon>
    </lineage>
</organism>
<dbReference type="EMBL" id="BLAJ01000020">
    <property type="protein sequence ID" value="GES53523.1"/>
    <property type="molecule type" value="Genomic_DNA"/>
</dbReference>
<feature type="compositionally biased region" description="Acidic residues" evidence="1">
    <location>
        <begin position="71"/>
        <end position="84"/>
    </location>
</feature>
<gene>
    <name evidence="2" type="ORF">RsS93_61370</name>
</gene>
<feature type="compositionally biased region" description="Basic and acidic residues" evidence="1">
    <location>
        <begin position="55"/>
        <end position="70"/>
    </location>
</feature>
<evidence type="ECO:0000313" key="3">
    <source>
        <dbReference type="Proteomes" id="UP000390335"/>
    </source>
</evidence>
<feature type="compositionally biased region" description="Basic and acidic residues" evidence="1">
    <location>
        <begin position="88"/>
        <end position="98"/>
    </location>
</feature>
<feature type="region of interest" description="Disordered" evidence="1">
    <location>
        <begin position="25"/>
        <end position="98"/>
    </location>
</feature>